<name>A0A565B5D3_9BRAS</name>
<protein>
    <recommendedName>
        <fullName evidence="4">RRM domain-containing protein</fullName>
    </recommendedName>
</protein>
<evidence type="ECO:0000313" key="3">
    <source>
        <dbReference type="Proteomes" id="UP000489600"/>
    </source>
</evidence>
<evidence type="ECO:0000313" key="2">
    <source>
        <dbReference type="EMBL" id="VVA96797.1"/>
    </source>
</evidence>
<dbReference type="CDD" id="cd00590">
    <property type="entry name" value="RRM_SF"/>
    <property type="match status" value="1"/>
</dbReference>
<reference evidence="2" key="1">
    <citation type="submission" date="2019-07" db="EMBL/GenBank/DDBJ databases">
        <authorList>
            <person name="Dittberner H."/>
        </authorList>
    </citation>
    <scope>NUCLEOTIDE SEQUENCE [LARGE SCALE GENOMIC DNA]</scope>
</reference>
<dbReference type="AlphaFoldDB" id="A0A565B5D3"/>
<organism evidence="2 3">
    <name type="scientific">Arabis nemorensis</name>
    <dbReference type="NCBI Taxonomy" id="586526"/>
    <lineage>
        <taxon>Eukaryota</taxon>
        <taxon>Viridiplantae</taxon>
        <taxon>Streptophyta</taxon>
        <taxon>Embryophyta</taxon>
        <taxon>Tracheophyta</taxon>
        <taxon>Spermatophyta</taxon>
        <taxon>Magnoliopsida</taxon>
        <taxon>eudicotyledons</taxon>
        <taxon>Gunneridae</taxon>
        <taxon>Pentapetalae</taxon>
        <taxon>rosids</taxon>
        <taxon>malvids</taxon>
        <taxon>Brassicales</taxon>
        <taxon>Brassicaceae</taxon>
        <taxon>Arabideae</taxon>
        <taxon>Arabis</taxon>
    </lineage>
</organism>
<evidence type="ECO:0000256" key="1">
    <source>
        <dbReference type="SAM" id="MobiDB-lite"/>
    </source>
</evidence>
<feature type="region of interest" description="Disordered" evidence="1">
    <location>
        <begin position="253"/>
        <end position="272"/>
    </location>
</feature>
<dbReference type="Proteomes" id="UP000489600">
    <property type="component" value="Unassembled WGS sequence"/>
</dbReference>
<gene>
    <name evidence="2" type="ORF">ANE_LOCUS7242</name>
</gene>
<proteinExistence type="predicted"/>
<evidence type="ECO:0008006" key="4">
    <source>
        <dbReference type="Google" id="ProtNLM"/>
    </source>
</evidence>
<sequence>MTTPILLMITVSGESISSIVHNFAREQVSKRFGLMGNGLVVEEKVADGSLSVLERNEGLEDGSNASVVYKAIPKDQGQHTGDRNNQESQGLTECSAVHLKNLPANYTIDSIENAFKEFGAIKSGGTEVWVTGDIGEFTRKKGDQNRHGSDQVKGTIVVDETWFQNWLKTMEERTSKVEKEERGTIVVDEVWFQNWLKTMEKRTSKLEEEERRIGDFWDWQRSMDKQSKFREEAGETGIDHSWDYNVVMEEQRKFMKEDSGGERRRKPKLDLD</sequence>
<dbReference type="EMBL" id="CABITT030000003">
    <property type="protein sequence ID" value="VVA96797.1"/>
    <property type="molecule type" value="Genomic_DNA"/>
</dbReference>
<accession>A0A565B5D3</accession>
<comment type="caution">
    <text evidence="2">The sequence shown here is derived from an EMBL/GenBank/DDBJ whole genome shotgun (WGS) entry which is preliminary data.</text>
</comment>
<keyword evidence="3" id="KW-1185">Reference proteome</keyword>